<evidence type="ECO:0000313" key="4">
    <source>
        <dbReference type="Proteomes" id="UP001140011"/>
    </source>
</evidence>
<dbReference type="AlphaFoldDB" id="A0A9W8GV74"/>
<sequence>MFRLTTSAGNSLEQPIRPGERFAGVLALDIPRPIQATQVVLEFTAIERRLASAKGANTTNAAARVLKSSPMFTTSLVVWKALQKGVTASTVLSDGMHVYNFSCQMPHLNYPQNVKRAEYEVVYVLEGKVHAPKDHGGEHIVAVVEKELFYTPLVAYKPNPDLPKVIVETLCFEKKGKKGKPAVEFRASLNSRQVIPGTKLKIEVSVKELTSSNWTKVVARLFERTVCREEGSVRVPPLPPPLWSVDRELASADLVRSTVYNFFLTDDIMGSSASEKKTADGETVTSEQLIFSIPPLQCSPLSSECLDYSHFVRFEVYLPGWLSSDRSVYTDVPVQLMTCELPTAALLQSYQASMVSADRSKHADGDDMSIMSGRSGGSARPQSTKSAAEKSVMTTHSIPIVLGSLPPRYCDVHETQRPAPTLLLVKQVNASNSSAHDGSNVSVVDQPLPQRLSRQSQNTSHHSTLSNTQSMDYKSLISGLSIADDTGEDRYRARPLPMAPAPGLNTPALPPLPAAPMPTSDSMTSLTRQQLNGSRTISPLQSPHPDQTPSSFLQSYPQGKVLPSTEPSSNTTLTLQYGVIAGSAATSMTSDTSSPGAYAMKQRQSSAGSTGAGDNGHPRTPMSPTYNDSMNVGGADSDDDAGYFKSSIARKSLEREKVSDKGLFRLRKNSSIKLTR</sequence>
<dbReference type="Pfam" id="PF02752">
    <property type="entry name" value="Arrestin_C"/>
    <property type="match status" value="1"/>
</dbReference>
<feature type="compositionally biased region" description="Polar residues" evidence="1">
    <location>
        <begin position="519"/>
        <end position="557"/>
    </location>
</feature>
<dbReference type="Proteomes" id="UP001140011">
    <property type="component" value="Unassembled WGS sequence"/>
</dbReference>
<dbReference type="OrthoDB" id="2333384at2759"/>
<dbReference type="InterPro" id="IPR014752">
    <property type="entry name" value="Arrestin-like_C"/>
</dbReference>
<reference evidence="3" key="1">
    <citation type="submission" date="2022-07" db="EMBL/GenBank/DDBJ databases">
        <title>Phylogenomic reconstructions and comparative analyses of Kickxellomycotina fungi.</title>
        <authorList>
            <person name="Reynolds N.K."/>
            <person name="Stajich J.E."/>
            <person name="Barry K."/>
            <person name="Grigoriev I.V."/>
            <person name="Crous P."/>
            <person name="Smith M.E."/>
        </authorList>
    </citation>
    <scope>NUCLEOTIDE SEQUENCE</scope>
    <source>
        <strain evidence="3">BCRC 34297</strain>
    </source>
</reference>
<dbReference type="EMBL" id="JANBUH010000157">
    <property type="protein sequence ID" value="KAJ2753856.1"/>
    <property type="molecule type" value="Genomic_DNA"/>
</dbReference>
<keyword evidence="4" id="KW-1185">Reference proteome</keyword>
<evidence type="ECO:0000259" key="2">
    <source>
        <dbReference type="Pfam" id="PF02752"/>
    </source>
</evidence>
<feature type="domain" description="Arrestin C-terminal-like" evidence="2">
    <location>
        <begin position="183"/>
        <end position="340"/>
    </location>
</feature>
<proteinExistence type="predicted"/>
<comment type="caution">
    <text evidence="3">The sequence shown here is derived from an EMBL/GenBank/DDBJ whole genome shotgun (WGS) entry which is preliminary data.</text>
</comment>
<accession>A0A9W8GV74</accession>
<feature type="compositionally biased region" description="Polar residues" evidence="1">
    <location>
        <begin position="452"/>
        <end position="470"/>
    </location>
</feature>
<name>A0A9W8GV74_9FUNG</name>
<protein>
    <recommendedName>
        <fullName evidence="2">Arrestin C-terminal-like domain-containing protein</fullName>
    </recommendedName>
</protein>
<evidence type="ECO:0000313" key="3">
    <source>
        <dbReference type="EMBL" id="KAJ2753856.1"/>
    </source>
</evidence>
<organism evidence="3 4">
    <name type="scientific">Coemansia pectinata</name>
    <dbReference type="NCBI Taxonomy" id="1052879"/>
    <lineage>
        <taxon>Eukaryota</taxon>
        <taxon>Fungi</taxon>
        <taxon>Fungi incertae sedis</taxon>
        <taxon>Zoopagomycota</taxon>
        <taxon>Kickxellomycotina</taxon>
        <taxon>Kickxellomycetes</taxon>
        <taxon>Kickxellales</taxon>
        <taxon>Kickxellaceae</taxon>
        <taxon>Coemansia</taxon>
    </lineage>
</organism>
<evidence type="ECO:0000256" key="1">
    <source>
        <dbReference type="SAM" id="MobiDB-lite"/>
    </source>
</evidence>
<feature type="region of interest" description="Disordered" evidence="1">
    <location>
        <begin position="492"/>
        <end position="570"/>
    </location>
</feature>
<gene>
    <name evidence="3" type="ORF">GGI19_002832</name>
</gene>
<feature type="region of interest" description="Disordered" evidence="1">
    <location>
        <begin position="358"/>
        <end position="387"/>
    </location>
</feature>
<feature type="region of interest" description="Disordered" evidence="1">
    <location>
        <begin position="586"/>
        <end position="642"/>
    </location>
</feature>
<dbReference type="Gene3D" id="2.60.40.640">
    <property type="match status" value="2"/>
</dbReference>
<dbReference type="InterPro" id="IPR011022">
    <property type="entry name" value="Arrestin_C-like"/>
</dbReference>
<feature type="region of interest" description="Disordered" evidence="1">
    <location>
        <begin position="451"/>
        <end position="470"/>
    </location>
</feature>